<dbReference type="HOGENOM" id="CLU_000445_114_72_6"/>
<dbReference type="GO" id="GO:0000155">
    <property type="term" value="F:phosphorelay sensor kinase activity"/>
    <property type="evidence" value="ECO:0007669"/>
    <property type="project" value="InterPro"/>
</dbReference>
<dbReference type="InterPro" id="IPR003661">
    <property type="entry name" value="HisK_dim/P_dom"/>
</dbReference>
<dbReference type="Proteomes" id="UP000005744">
    <property type="component" value="Unassembled WGS sequence"/>
</dbReference>
<dbReference type="InterPro" id="IPR011006">
    <property type="entry name" value="CheY-like_superfamily"/>
</dbReference>
<dbReference type="InterPro" id="IPR004358">
    <property type="entry name" value="Sig_transdc_His_kin-like_C"/>
</dbReference>
<organism evidence="7 8">
    <name type="scientific">Beggiatoa alba B18LD</name>
    <dbReference type="NCBI Taxonomy" id="395493"/>
    <lineage>
        <taxon>Bacteria</taxon>
        <taxon>Pseudomonadati</taxon>
        <taxon>Pseudomonadota</taxon>
        <taxon>Gammaproteobacteria</taxon>
        <taxon>Thiotrichales</taxon>
        <taxon>Thiotrichaceae</taxon>
        <taxon>Beggiatoa</taxon>
    </lineage>
</organism>
<dbReference type="STRING" id="395493.BegalDRAFT_0574"/>
<dbReference type="SMART" id="SM00448">
    <property type="entry name" value="REC"/>
    <property type="match status" value="1"/>
</dbReference>
<dbReference type="InterPro" id="IPR005467">
    <property type="entry name" value="His_kinase_dom"/>
</dbReference>
<sequence length="367" mass="41020">MNTDINSKSSLLIIDDFLDNIKLLLSFLTDAGFKVLIARDGEQGIKTAQYAKPDLILLDIMMPGLNGFETCQQLKQAEETKNIPIIFMTALTDLNEKIKGFELGAADYITKPFQHAELLARINTHLSVIRLQQQLEKRNLEAEAFARTVAHDLKAPLAGVLGLIDVLKEKFQESNVVDADDIENIHLIEQSAKQMNEIILALLMLAGVSSNQEVICLPLDMSGILQSVLHRVEYIRKEYQGIIEYPKEFPLAMGYAPWIEEVWANYLINGLKYSGRPPHLIITANIQNNYVKFSVKDNGQGLSLEDQKKLFIPFARLSNGDHTGHGLGLSIVQQIISKLNGNVGIESQIGDGCLFYFTLPLFSETIH</sequence>
<dbReference type="InterPro" id="IPR036890">
    <property type="entry name" value="HATPase_C_sf"/>
</dbReference>
<reference evidence="7 8" key="1">
    <citation type="submission" date="2011-11" db="EMBL/GenBank/DDBJ databases">
        <title>Improved High-Quality Draft sequence of Beggiatoa alba B18lD.</title>
        <authorList>
            <consortium name="US DOE Joint Genome Institute"/>
            <person name="Lucas S."/>
            <person name="Han J."/>
            <person name="Lapidus A."/>
            <person name="Cheng J.-F."/>
            <person name="Goodwin L."/>
            <person name="Pitluck S."/>
            <person name="Peters L."/>
            <person name="Mikhailova N."/>
            <person name="Held B."/>
            <person name="Detter J.C."/>
            <person name="Han C."/>
            <person name="Tapia R."/>
            <person name="Land M."/>
            <person name="Hauser L."/>
            <person name="Kyrpides N."/>
            <person name="Ivanova N."/>
            <person name="Pagani I."/>
            <person name="Samuel K."/>
            <person name="Teske A."/>
            <person name="Mueller J."/>
            <person name="Woyke T."/>
        </authorList>
    </citation>
    <scope>NUCLEOTIDE SEQUENCE [LARGE SCALE GENOMIC DNA]</scope>
    <source>
        <strain evidence="7 8">B18LD</strain>
    </source>
</reference>
<proteinExistence type="predicted"/>
<dbReference type="Gene3D" id="3.30.565.10">
    <property type="entry name" value="Histidine kinase-like ATPase, C-terminal domain"/>
    <property type="match status" value="1"/>
</dbReference>
<dbReference type="SMART" id="SM00387">
    <property type="entry name" value="HATPase_c"/>
    <property type="match status" value="1"/>
</dbReference>
<dbReference type="CDD" id="cd19920">
    <property type="entry name" value="REC_PA4781-like"/>
    <property type="match status" value="1"/>
</dbReference>
<dbReference type="EC" id="2.7.13.3" evidence="2"/>
<dbReference type="SMART" id="SM00388">
    <property type="entry name" value="HisKA"/>
    <property type="match status" value="1"/>
</dbReference>
<dbReference type="RefSeq" id="WP_002683491.1">
    <property type="nucleotide sequence ID" value="NZ_JH600070.1"/>
</dbReference>
<dbReference type="eggNOG" id="COG3437">
    <property type="taxonomic scope" value="Bacteria"/>
</dbReference>
<evidence type="ECO:0000256" key="4">
    <source>
        <dbReference type="PROSITE-ProRule" id="PRU00169"/>
    </source>
</evidence>
<dbReference type="PANTHER" id="PTHR43547:SF2">
    <property type="entry name" value="HYBRID SIGNAL TRANSDUCTION HISTIDINE KINASE C"/>
    <property type="match status" value="1"/>
</dbReference>
<dbReference type="eggNOG" id="COG2205">
    <property type="taxonomic scope" value="Bacteria"/>
</dbReference>
<evidence type="ECO:0000313" key="7">
    <source>
        <dbReference type="EMBL" id="EIJ41492.1"/>
    </source>
</evidence>
<dbReference type="Pfam" id="PF00512">
    <property type="entry name" value="HisKA"/>
    <property type="match status" value="1"/>
</dbReference>
<keyword evidence="3 4" id="KW-0597">Phosphoprotein</keyword>
<keyword evidence="8" id="KW-1185">Reference proteome</keyword>
<dbReference type="SUPFAM" id="SSF47384">
    <property type="entry name" value="Homodimeric domain of signal transducing histidine kinase"/>
    <property type="match status" value="1"/>
</dbReference>
<evidence type="ECO:0000256" key="2">
    <source>
        <dbReference type="ARBA" id="ARBA00012438"/>
    </source>
</evidence>
<feature type="domain" description="Response regulatory" evidence="6">
    <location>
        <begin position="10"/>
        <end position="126"/>
    </location>
</feature>
<name>I3CCZ9_9GAMM</name>
<dbReference type="PANTHER" id="PTHR43547">
    <property type="entry name" value="TWO-COMPONENT HISTIDINE KINASE"/>
    <property type="match status" value="1"/>
</dbReference>
<dbReference type="PRINTS" id="PR00344">
    <property type="entry name" value="BCTRLSENSOR"/>
</dbReference>
<dbReference type="AlphaFoldDB" id="I3CCZ9"/>
<dbReference type="InterPro" id="IPR036097">
    <property type="entry name" value="HisK_dim/P_sf"/>
</dbReference>
<gene>
    <name evidence="7" type="ORF">BegalDRAFT_0574</name>
</gene>
<evidence type="ECO:0000259" key="5">
    <source>
        <dbReference type="PROSITE" id="PS50109"/>
    </source>
</evidence>
<keyword evidence="7" id="KW-0808">Transferase</keyword>
<feature type="domain" description="Histidine kinase" evidence="5">
    <location>
        <begin position="148"/>
        <end position="363"/>
    </location>
</feature>
<keyword evidence="7" id="KW-0418">Kinase</keyword>
<evidence type="ECO:0000256" key="3">
    <source>
        <dbReference type="ARBA" id="ARBA00022553"/>
    </source>
</evidence>
<dbReference type="PROSITE" id="PS50109">
    <property type="entry name" value="HIS_KIN"/>
    <property type="match status" value="1"/>
</dbReference>
<dbReference type="CDD" id="cd00082">
    <property type="entry name" value="HisKA"/>
    <property type="match status" value="1"/>
</dbReference>
<dbReference type="Gene3D" id="6.10.250.690">
    <property type="match status" value="1"/>
</dbReference>
<dbReference type="OrthoDB" id="9816273at2"/>
<accession>I3CCZ9</accession>
<dbReference type="InterPro" id="IPR003594">
    <property type="entry name" value="HATPase_dom"/>
</dbReference>
<evidence type="ECO:0000313" key="8">
    <source>
        <dbReference type="Proteomes" id="UP000005744"/>
    </source>
</evidence>
<protein>
    <recommendedName>
        <fullName evidence="2">histidine kinase</fullName>
        <ecNumber evidence="2">2.7.13.3</ecNumber>
    </recommendedName>
</protein>
<dbReference type="PROSITE" id="PS50110">
    <property type="entry name" value="RESPONSE_REGULATORY"/>
    <property type="match status" value="1"/>
</dbReference>
<comment type="catalytic activity">
    <reaction evidence="1">
        <text>ATP + protein L-histidine = ADP + protein N-phospho-L-histidine.</text>
        <dbReference type="EC" id="2.7.13.3"/>
    </reaction>
</comment>
<dbReference type="SUPFAM" id="SSF55874">
    <property type="entry name" value="ATPase domain of HSP90 chaperone/DNA topoisomerase II/histidine kinase"/>
    <property type="match status" value="1"/>
</dbReference>
<evidence type="ECO:0000259" key="6">
    <source>
        <dbReference type="PROSITE" id="PS50110"/>
    </source>
</evidence>
<feature type="modified residue" description="4-aspartylphosphate" evidence="4">
    <location>
        <position position="59"/>
    </location>
</feature>
<dbReference type="Pfam" id="PF00072">
    <property type="entry name" value="Response_reg"/>
    <property type="match status" value="1"/>
</dbReference>
<dbReference type="SUPFAM" id="SSF52172">
    <property type="entry name" value="CheY-like"/>
    <property type="match status" value="1"/>
</dbReference>
<evidence type="ECO:0000256" key="1">
    <source>
        <dbReference type="ARBA" id="ARBA00000085"/>
    </source>
</evidence>
<dbReference type="Gene3D" id="3.40.50.2300">
    <property type="match status" value="1"/>
</dbReference>
<dbReference type="InterPro" id="IPR001789">
    <property type="entry name" value="Sig_transdc_resp-reg_receiver"/>
</dbReference>
<dbReference type="Gene3D" id="1.10.287.130">
    <property type="match status" value="1"/>
</dbReference>
<dbReference type="EMBL" id="JH600070">
    <property type="protein sequence ID" value="EIJ41492.1"/>
    <property type="molecule type" value="Genomic_DNA"/>
</dbReference>
<dbReference type="Pfam" id="PF02518">
    <property type="entry name" value="HATPase_c"/>
    <property type="match status" value="1"/>
</dbReference>